<dbReference type="InterPro" id="IPR036291">
    <property type="entry name" value="NAD(P)-bd_dom_sf"/>
</dbReference>
<dbReference type="Proteomes" id="UP000594943">
    <property type="component" value="Chromosome 2"/>
</dbReference>
<dbReference type="EMBL" id="CP065687">
    <property type="protein sequence ID" value="QPS47431.1"/>
    <property type="molecule type" value="Genomic_DNA"/>
</dbReference>
<evidence type="ECO:0000313" key="1">
    <source>
        <dbReference type="EMBL" id="QPS47431.1"/>
    </source>
</evidence>
<dbReference type="Pfam" id="PF00107">
    <property type="entry name" value="ADH_zinc_N"/>
    <property type="match status" value="1"/>
</dbReference>
<dbReference type="InterPro" id="IPR013149">
    <property type="entry name" value="ADH-like_C"/>
</dbReference>
<dbReference type="InterPro" id="IPR020843">
    <property type="entry name" value="ER"/>
</dbReference>
<dbReference type="PANTHER" id="PTHR45033">
    <property type="match status" value="1"/>
</dbReference>
<dbReference type="SUPFAM" id="SSF51735">
    <property type="entry name" value="NAD(P)-binding Rossmann-fold domains"/>
    <property type="match status" value="1"/>
</dbReference>
<dbReference type="PANTHER" id="PTHR45033:SF2">
    <property type="entry name" value="ZINC-TYPE ALCOHOL DEHYDROGENASE-LIKE PROTEIN C1773.06C"/>
    <property type="match status" value="1"/>
</dbReference>
<dbReference type="Gene3D" id="3.90.180.10">
    <property type="entry name" value="Medium-chain alcohol dehydrogenases, catalytic domain"/>
    <property type="match status" value="1"/>
</dbReference>
<accession>A0A7T2U854</accession>
<dbReference type="InterPro" id="IPR013154">
    <property type="entry name" value="ADH-like_N"/>
</dbReference>
<dbReference type="SUPFAM" id="SSF50129">
    <property type="entry name" value="GroES-like"/>
    <property type="match status" value="1"/>
</dbReference>
<dbReference type="InterPro" id="IPR011032">
    <property type="entry name" value="GroES-like_sf"/>
</dbReference>
<dbReference type="KEGG" id="bhg:I6G56_23670"/>
<dbReference type="RefSeq" id="WP_006027460.1">
    <property type="nucleotide sequence ID" value="NZ_CP013382.1"/>
</dbReference>
<protein>
    <submittedName>
        <fullName evidence="1">NAD(P)-dependent alcohol dehydrogenase</fullName>
    </submittedName>
</protein>
<dbReference type="SMART" id="SM00829">
    <property type="entry name" value="PKS_ER"/>
    <property type="match status" value="1"/>
</dbReference>
<dbReference type="Pfam" id="PF08240">
    <property type="entry name" value="ADH_N"/>
    <property type="match status" value="1"/>
</dbReference>
<dbReference type="AlphaFoldDB" id="A0A7U4PAF4"/>
<name>A0A7U4PAF4_9BURK</name>
<gene>
    <name evidence="1" type="ORF">I6G56_23670</name>
</gene>
<proteinExistence type="predicted"/>
<dbReference type="Gene3D" id="3.40.50.720">
    <property type="entry name" value="NAD(P)-binding Rossmann-like Domain"/>
    <property type="match status" value="1"/>
</dbReference>
<organism evidence="1 2">
    <name type="scientific">Burkholderia humptydooensis</name>
    <dbReference type="NCBI Taxonomy" id="430531"/>
    <lineage>
        <taxon>Bacteria</taxon>
        <taxon>Pseudomonadati</taxon>
        <taxon>Pseudomonadota</taxon>
        <taxon>Betaproteobacteria</taxon>
        <taxon>Burkholderiales</taxon>
        <taxon>Burkholderiaceae</taxon>
        <taxon>Burkholderia</taxon>
        <taxon>pseudomallei group</taxon>
    </lineage>
</organism>
<reference evidence="1 2" key="1">
    <citation type="submission" date="2020-12" db="EMBL/GenBank/DDBJ databases">
        <title>FDA dAtabase for Regulatory Grade micrObial Sequences (FDA-ARGOS): Supporting development and validation of Infectious Disease Dx tests.</title>
        <authorList>
            <person name="Nelson B."/>
            <person name="Plummer A."/>
            <person name="Tallon L."/>
            <person name="Sadzewicz L."/>
            <person name="Zhao X."/>
            <person name="Boylan J."/>
            <person name="Ott S."/>
            <person name="Bowen H."/>
            <person name="Vavikolanu K."/>
            <person name="Mehta A."/>
            <person name="Aluvathingal J."/>
            <person name="Nadendla S."/>
            <person name="Myers T."/>
            <person name="Yan Y."/>
            <person name="Sichtig H."/>
        </authorList>
    </citation>
    <scope>NUCLEOTIDE SEQUENCE [LARGE SCALE GENOMIC DNA]</scope>
    <source>
        <strain evidence="1 2">FDAARGOS_899</strain>
    </source>
</reference>
<dbReference type="CDD" id="cd08276">
    <property type="entry name" value="MDR7"/>
    <property type="match status" value="1"/>
</dbReference>
<accession>A0A7U4PAF4</accession>
<evidence type="ECO:0000313" key="2">
    <source>
        <dbReference type="Proteomes" id="UP000594943"/>
    </source>
</evidence>
<dbReference type="InterPro" id="IPR052711">
    <property type="entry name" value="Zinc_ADH-like"/>
</dbReference>
<sequence>MTDTMRVWQLPEFGIDRLEQAERPIPSPGAGQLLVRVAAVSLNYRDKLVANGELLPQRPPMPFVPASDMCGEVVATGARVARFRAGDRVIGNFWTQWLDGAPPAEMHEHGLSLGGPLPGVLADYVLLHESAAVRAPDTLSDLDASTLPIAALTAWVALVEDGALQPDQTVLVQGTGGVALFGLQIAAALGARVIVTSRDAAKLARAEALGAWATIDTARTPAWAERALELTRGRGVDHVIELIGGDNVRQSVRALADGGRITQVGLLASPEIRLDAVPLMLRRATLHGISVGSRRALEALVAAIDAHRLKPVIDTVYAFGDARRAFAHLERGPFGKIVVRVRD</sequence>
<dbReference type="GO" id="GO:0016491">
    <property type="term" value="F:oxidoreductase activity"/>
    <property type="evidence" value="ECO:0007669"/>
    <property type="project" value="InterPro"/>
</dbReference>